<keyword evidence="1" id="KW-0732">Signal</keyword>
<dbReference type="Gene3D" id="3.40.50.1000">
    <property type="entry name" value="HAD superfamily/HAD-like"/>
    <property type="match status" value="1"/>
</dbReference>
<proteinExistence type="predicted"/>
<evidence type="ECO:0000256" key="1">
    <source>
        <dbReference type="ARBA" id="ARBA00022729"/>
    </source>
</evidence>
<evidence type="ECO:0000313" key="4">
    <source>
        <dbReference type="EMBL" id="KAH7438071.1"/>
    </source>
</evidence>
<dbReference type="PANTHER" id="PTHR31284:SF10">
    <property type="entry name" value="ACID PHOSPHATASE-LIKE PROTEIN"/>
    <property type="match status" value="1"/>
</dbReference>
<dbReference type="Proteomes" id="UP000825935">
    <property type="component" value="Chromosome 5"/>
</dbReference>
<dbReference type="OrthoDB" id="59415at2759"/>
<feature type="compositionally biased region" description="Polar residues" evidence="2">
    <location>
        <begin position="21"/>
        <end position="34"/>
    </location>
</feature>
<evidence type="ECO:0000256" key="3">
    <source>
        <dbReference type="SAM" id="Phobius"/>
    </source>
</evidence>
<sequence>MTTAAGGLDTGSDSEALEPSTLPSAPSFKSDQDNPSQNLLNADSGYDSQYGSMFGSAFSITDGSGVFISSLTLTIIVSAIVIVGIVLVAVIITLAVLLSSCINRSTTTVEEKTYSGLCASYHINAELNNVQDSVFPAVCEEYMLNYLHGGQYLKDIEVSVDLAQSYLRTLQLQHDQKNAVILDIDETALSSVLHSENIIRRNKGSTNRDWNTWLNDTMITPIVPVLALYQELLAANWTIIFISERAENKFDLTVKSLQKYGYENWTSLILRSSDDSGDTVQSYKLSKRKEIENQGYQIMAVLGDQWSDIAEPAPFTKTFKLPNPFYRVI</sequence>
<evidence type="ECO:0000256" key="2">
    <source>
        <dbReference type="SAM" id="MobiDB-lite"/>
    </source>
</evidence>
<dbReference type="InterPro" id="IPR036412">
    <property type="entry name" value="HAD-like_sf"/>
</dbReference>
<dbReference type="PANTHER" id="PTHR31284">
    <property type="entry name" value="ACID PHOSPHATASE-LIKE PROTEIN"/>
    <property type="match status" value="1"/>
</dbReference>
<comment type="caution">
    <text evidence="4">The sequence shown here is derived from an EMBL/GenBank/DDBJ whole genome shotgun (WGS) entry which is preliminary data.</text>
</comment>
<dbReference type="AlphaFoldDB" id="A0A8T2UPG9"/>
<keyword evidence="3" id="KW-1133">Transmembrane helix</keyword>
<organism evidence="4 5">
    <name type="scientific">Ceratopteris richardii</name>
    <name type="common">Triangle waterfern</name>
    <dbReference type="NCBI Taxonomy" id="49495"/>
    <lineage>
        <taxon>Eukaryota</taxon>
        <taxon>Viridiplantae</taxon>
        <taxon>Streptophyta</taxon>
        <taxon>Embryophyta</taxon>
        <taxon>Tracheophyta</taxon>
        <taxon>Polypodiopsida</taxon>
        <taxon>Polypodiidae</taxon>
        <taxon>Polypodiales</taxon>
        <taxon>Pteridineae</taxon>
        <taxon>Pteridaceae</taxon>
        <taxon>Parkerioideae</taxon>
        <taxon>Ceratopteris</taxon>
    </lineage>
</organism>
<evidence type="ECO:0000313" key="5">
    <source>
        <dbReference type="Proteomes" id="UP000825935"/>
    </source>
</evidence>
<dbReference type="InterPro" id="IPR005519">
    <property type="entry name" value="Acid_phosphat_B-like"/>
</dbReference>
<feature type="transmembrane region" description="Helical" evidence="3">
    <location>
        <begin position="71"/>
        <end position="98"/>
    </location>
</feature>
<evidence type="ECO:0008006" key="6">
    <source>
        <dbReference type="Google" id="ProtNLM"/>
    </source>
</evidence>
<keyword evidence="3" id="KW-0812">Transmembrane</keyword>
<reference evidence="4" key="1">
    <citation type="submission" date="2021-08" db="EMBL/GenBank/DDBJ databases">
        <title>WGS assembly of Ceratopteris richardii.</title>
        <authorList>
            <person name="Marchant D.B."/>
            <person name="Chen G."/>
            <person name="Jenkins J."/>
            <person name="Shu S."/>
            <person name="Leebens-Mack J."/>
            <person name="Grimwood J."/>
            <person name="Schmutz J."/>
            <person name="Soltis P."/>
            <person name="Soltis D."/>
            <person name="Chen Z.-H."/>
        </authorList>
    </citation>
    <scope>NUCLEOTIDE SEQUENCE</scope>
    <source>
        <strain evidence="4">Whitten #5841</strain>
        <tissue evidence="4">Leaf</tissue>
    </source>
</reference>
<keyword evidence="5" id="KW-1185">Reference proteome</keyword>
<dbReference type="SUPFAM" id="SSF56784">
    <property type="entry name" value="HAD-like"/>
    <property type="match status" value="1"/>
</dbReference>
<protein>
    <recommendedName>
        <fullName evidence="6">Acid phosphatase</fullName>
    </recommendedName>
</protein>
<dbReference type="InterPro" id="IPR023214">
    <property type="entry name" value="HAD_sf"/>
</dbReference>
<accession>A0A8T2UPG9</accession>
<gene>
    <name evidence="4" type="ORF">KP509_05G103800</name>
</gene>
<dbReference type="EMBL" id="CM035410">
    <property type="protein sequence ID" value="KAH7438071.1"/>
    <property type="molecule type" value="Genomic_DNA"/>
</dbReference>
<keyword evidence="3" id="KW-0472">Membrane</keyword>
<feature type="region of interest" description="Disordered" evidence="2">
    <location>
        <begin position="1"/>
        <end position="34"/>
    </location>
</feature>
<dbReference type="Pfam" id="PF03767">
    <property type="entry name" value="Acid_phosphat_B"/>
    <property type="match status" value="1"/>
</dbReference>
<name>A0A8T2UPG9_CERRI</name>